<dbReference type="InterPro" id="IPR013921">
    <property type="entry name" value="Mediator_Med20"/>
</dbReference>
<evidence type="ECO:0000256" key="3">
    <source>
        <dbReference type="ARBA" id="ARBA00023242"/>
    </source>
</evidence>
<dbReference type="AlphaFoldDB" id="A0A367Y052"/>
<comment type="similarity">
    <text evidence="2 4">Belongs to the Mediator complex subunit 20 family.</text>
</comment>
<dbReference type="Pfam" id="PF08612">
    <property type="entry name" value="Med20"/>
    <property type="match status" value="1"/>
</dbReference>
<dbReference type="GO" id="GO:0016592">
    <property type="term" value="C:mediator complex"/>
    <property type="evidence" value="ECO:0007669"/>
    <property type="project" value="InterPro"/>
</dbReference>
<dbReference type="EMBL" id="QLNQ01000027">
    <property type="protein sequence ID" value="RCK59243.1"/>
    <property type="molecule type" value="Genomic_DNA"/>
</dbReference>
<sequence length="235" mass="26341">MVTAVLLVQKATPETITQFHDQISNELPTTKGKWSFNFKIFKNNQYSIPLVLADTHTQAPESKYLYTLSPSYLPDSTISLVNGRSAGVFTNSIEEEINELGHPTELSIPNEHLHKGATTGLNDRFDVFVGAKLQSLWSQRQLIKGDGGQIYELENGNLSIRTSNVFLHGVFRGLLLEIELSKFDGKNNDVKEKFTEIIKKYGFPEGDLCCDVLNSKFLDKYGDLCLQYSKSLASI</sequence>
<name>A0A367Y052_9ASCO</name>
<dbReference type="OrthoDB" id="1854899at2759"/>
<keyword evidence="4" id="KW-0805">Transcription regulation</keyword>
<protein>
    <recommendedName>
        <fullName evidence="4">Mediator of RNA polymerase II transcription subunit 20</fullName>
    </recommendedName>
    <alternativeName>
        <fullName evidence="4">Mediator complex subunit 20</fullName>
    </alternativeName>
</protein>
<comment type="caution">
    <text evidence="5">The sequence shown here is derived from an EMBL/GenBank/DDBJ whole genome shotgun (WGS) entry which is preliminary data.</text>
</comment>
<evidence type="ECO:0000313" key="6">
    <source>
        <dbReference type="Proteomes" id="UP000253472"/>
    </source>
</evidence>
<keyword evidence="6" id="KW-1185">Reference proteome</keyword>
<proteinExistence type="inferred from homology"/>
<dbReference type="Proteomes" id="UP000253472">
    <property type="component" value="Unassembled WGS sequence"/>
</dbReference>
<dbReference type="Gene3D" id="3.30.310.180">
    <property type="match status" value="2"/>
</dbReference>
<keyword evidence="4" id="KW-0010">Activator</keyword>
<organism evidence="5 6">
    <name type="scientific">Candida viswanathii</name>
    <dbReference type="NCBI Taxonomy" id="5486"/>
    <lineage>
        <taxon>Eukaryota</taxon>
        <taxon>Fungi</taxon>
        <taxon>Dikarya</taxon>
        <taxon>Ascomycota</taxon>
        <taxon>Saccharomycotina</taxon>
        <taxon>Pichiomycetes</taxon>
        <taxon>Debaryomycetaceae</taxon>
        <taxon>Candida/Lodderomyces clade</taxon>
        <taxon>Candida</taxon>
    </lineage>
</organism>
<dbReference type="STRING" id="5486.A0A367Y052"/>
<evidence type="ECO:0000313" key="5">
    <source>
        <dbReference type="EMBL" id="RCK59243.1"/>
    </source>
</evidence>
<evidence type="ECO:0000256" key="1">
    <source>
        <dbReference type="ARBA" id="ARBA00004123"/>
    </source>
</evidence>
<accession>A0A367Y052</accession>
<dbReference type="GO" id="GO:0006357">
    <property type="term" value="P:regulation of transcription by RNA polymerase II"/>
    <property type="evidence" value="ECO:0007669"/>
    <property type="project" value="InterPro"/>
</dbReference>
<comment type="function">
    <text evidence="4">Component of the Mediator complex, a coactivator involved in the regulated transcription of nearly all RNA polymerase II-dependent genes. Mediator functions as a bridge to convey information from gene-specific regulatory proteins to the basal RNA polymerase II transcription machinery. Mediator is recruited to promoters by direct interactions with regulatory proteins and serves as a scaffold for the assembly of a functional preinitiation complex with RNA polymerase II and the general transcription factors.</text>
</comment>
<keyword evidence="3 4" id="KW-0539">Nucleus</keyword>
<comment type="subunit">
    <text evidence="4">Component of the Mediator complex.</text>
</comment>
<reference evidence="5 6" key="1">
    <citation type="submission" date="2018-06" db="EMBL/GenBank/DDBJ databases">
        <title>Whole genome sequencing of Candida tropicalis (genome annotated by CSBL at Korea University).</title>
        <authorList>
            <person name="Ahn J."/>
        </authorList>
    </citation>
    <scope>NUCLEOTIDE SEQUENCE [LARGE SCALE GENOMIC DNA]</scope>
    <source>
        <strain evidence="5 6">ATCC 20962</strain>
    </source>
</reference>
<evidence type="ECO:0000256" key="2">
    <source>
        <dbReference type="ARBA" id="ARBA00010743"/>
    </source>
</evidence>
<comment type="subcellular location">
    <subcellularLocation>
        <location evidence="1 4">Nucleus</location>
    </subcellularLocation>
</comment>
<keyword evidence="4" id="KW-0804">Transcription</keyword>
<gene>
    <name evidence="5" type="primary">SRB2_0</name>
    <name evidence="4" type="synonym">MED20</name>
    <name evidence="5" type="ORF">Cantr_07531</name>
</gene>
<dbReference type="GO" id="GO:0003712">
    <property type="term" value="F:transcription coregulator activity"/>
    <property type="evidence" value="ECO:0007669"/>
    <property type="project" value="InterPro"/>
</dbReference>
<evidence type="ECO:0000256" key="4">
    <source>
        <dbReference type="RuleBase" id="RU364152"/>
    </source>
</evidence>